<keyword evidence="7 16" id="KW-0479">Metal-binding</keyword>
<organism evidence="20">
    <name type="scientific">Watersipora subtorquata</name>
    <dbReference type="NCBI Taxonomy" id="193294"/>
    <lineage>
        <taxon>Eukaryota</taxon>
        <taxon>Metazoa</taxon>
        <taxon>Spiralia</taxon>
        <taxon>Lophotrochozoa</taxon>
        <taxon>Bryozoa</taxon>
        <taxon>Gymnolaemata</taxon>
        <taxon>Cheilostomatida</taxon>
        <taxon>Flustrina</taxon>
        <taxon>Smittinoidea</taxon>
        <taxon>Watersiporidae</taxon>
        <taxon>Watersipora</taxon>
    </lineage>
</organism>
<keyword evidence="4 16" id="KW-0813">Transport</keyword>
<dbReference type="PROSITE" id="PS50999">
    <property type="entry name" value="COX2_TM"/>
    <property type="match status" value="1"/>
</dbReference>
<keyword evidence="8 16" id="KW-0999">Mitochondrion inner membrane</keyword>
<dbReference type="Pfam" id="PF02790">
    <property type="entry name" value="COX2_TM"/>
    <property type="match status" value="1"/>
</dbReference>
<keyword evidence="14 16" id="KW-0472">Membrane</keyword>
<evidence type="ECO:0000256" key="2">
    <source>
        <dbReference type="ARBA" id="ARBA00007866"/>
    </source>
</evidence>
<dbReference type="CTD" id="4513"/>
<dbReference type="Pfam" id="PF00116">
    <property type="entry name" value="COX2"/>
    <property type="match status" value="1"/>
</dbReference>
<evidence type="ECO:0000256" key="1">
    <source>
        <dbReference type="ARBA" id="ARBA00004448"/>
    </source>
</evidence>
<evidence type="ECO:0000256" key="12">
    <source>
        <dbReference type="ARBA" id="ARBA00022989"/>
    </source>
</evidence>
<evidence type="ECO:0000256" key="6">
    <source>
        <dbReference type="ARBA" id="ARBA00022692"/>
    </source>
</evidence>
<feature type="transmembrane region" description="Helical" evidence="17">
    <location>
        <begin position="56"/>
        <end position="76"/>
    </location>
</feature>
<evidence type="ECO:0000256" key="8">
    <source>
        <dbReference type="ARBA" id="ARBA00022792"/>
    </source>
</evidence>
<keyword evidence="16 20" id="KW-0496">Mitochondrion</keyword>
<feature type="domain" description="Cytochrome oxidase subunit II transmembrane region profile" evidence="19">
    <location>
        <begin position="1"/>
        <end position="90"/>
    </location>
</feature>
<dbReference type="PRINTS" id="PR01166">
    <property type="entry name" value="CYCOXIDASEII"/>
</dbReference>
<evidence type="ECO:0000256" key="3">
    <source>
        <dbReference type="ARBA" id="ARBA00015946"/>
    </source>
</evidence>
<keyword evidence="12 17" id="KW-1133">Transmembrane helix</keyword>
<evidence type="ECO:0000256" key="14">
    <source>
        <dbReference type="ARBA" id="ARBA00023136"/>
    </source>
</evidence>
<feature type="transmembrane region" description="Helical" evidence="17">
    <location>
        <begin position="21"/>
        <end position="44"/>
    </location>
</feature>
<dbReference type="InterPro" id="IPR011759">
    <property type="entry name" value="Cyt_c_oxidase_su2_TM_dom"/>
</dbReference>
<gene>
    <name evidence="20" type="primary">COX2</name>
</gene>
<dbReference type="InterPro" id="IPR001505">
    <property type="entry name" value="Copper_CuA"/>
</dbReference>
<proteinExistence type="inferred from homology"/>
<keyword evidence="13 16" id="KW-0186">Copper</keyword>
<evidence type="ECO:0000256" key="9">
    <source>
        <dbReference type="ARBA" id="ARBA00022842"/>
    </source>
</evidence>
<evidence type="ECO:0000256" key="16">
    <source>
        <dbReference type="RuleBase" id="RU000457"/>
    </source>
</evidence>
<dbReference type="GO" id="GO:0005743">
    <property type="term" value="C:mitochondrial inner membrane"/>
    <property type="evidence" value="ECO:0007669"/>
    <property type="project" value="UniProtKB-SubCell"/>
</dbReference>
<dbReference type="GeneID" id="7256450"/>
<evidence type="ECO:0000256" key="10">
    <source>
        <dbReference type="ARBA" id="ARBA00022967"/>
    </source>
</evidence>
<keyword evidence="5 16" id="KW-0679">Respiratory chain</keyword>
<dbReference type="SUPFAM" id="SSF81464">
    <property type="entry name" value="Cytochrome c oxidase subunit II-like, transmembrane region"/>
    <property type="match status" value="1"/>
</dbReference>
<sequence>MAKWAQLMLNESNTMTMQFLSLFHDLTLVVIILILFFVSGISLFMMTNKLISDSPIVTMMEVIWTVIPMLILLILGNPIFKYLMLMEESDPYMTFKAMGHQWYWSYEIADTEISFNSYMVPNPWLGEYRLLESDHRMILPYNKNIQTLISATDVLHCWTLPSVGVKADAVPGRLNQVFFQIMRPGVMYGQCSEICGSNHTYMPITVEAIKPEFFYNWIKEMKLEM</sequence>
<dbReference type="PROSITE" id="PS50857">
    <property type="entry name" value="COX2_CUA"/>
    <property type="match status" value="1"/>
</dbReference>
<evidence type="ECO:0000259" key="19">
    <source>
        <dbReference type="PROSITE" id="PS50999"/>
    </source>
</evidence>
<dbReference type="InterPro" id="IPR036257">
    <property type="entry name" value="Cyt_c_oxidase_su2_TM_sf"/>
</dbReference>
<evidence type="ECO:0000256" key="13">
    <source>
        <dbReference type="ARBA" id="ARBA00023008"/>
    </source>
</evidence>
<evidence type="ECO:0000313" key="20">
    <source>
        <dbReference type="EMBL" id="ABY55225.1"/>
    </source>
</evidence>
<accession>C4MEF7</accession>
<keyword evidence="10" id="KW-1278">Translocase</keyword>
<geneLocation type="mitochondrion" evidence="20"/>
<dbReference type="PANTHER" id="PTHR22888">
    <property type="entry name" value="CYTOCHROME C OXIDASE, SUBUNIT II"/>
    <property type="match status" value="1"/>
</dbReference>
<feature type="domain" description="Cytochrome oxidase subunit II copper A binding" evidence="18">
    <location>
        <begin position="90"/>
        <end position="220"/>
    </location>
</feature>
<dbReference type="PANTHER" id="PTHR22888:SF9">
    <property type="entry name" value="CYTOCHROME C OXIDASE SUBUNIT 2"/>
    <property type="match status" value="1"/>
</dbReference>
<dbReference type="CDD" id="cd13912">
    <property type="entry name" value="CcO_II_C"/>
    <property type="match status" value="1"/>
</dbReference>
<evidence type="ECO:0000256" key="7">
    <source>
        <dbReference type="ARBA" id="ARBA00022723"/>
    </source>
</evidence>
<keyword evidence="11 16" id="KW-0249">Electron transport</keyword>
<dbReference type="RefSeq" id="YP_002456340.1">
    <property type="nucleotide sequence ID" value="NC_011820.2"/>
</dbReference>
<evidence type="ECO:0000256" key="17">
    <source>
        <dbReference type="SAM" id="Phobius"/>
    </source>
</evidence>
<keyword evidence="9" id="KW-0460">Magnesium</keyword>
<dbReference type="GO" id="GO:0004129">
    <property type="term" value="F:cytochrome-c oxidase activity"/>
    <property type="evidence" value="ECO:0007669"/>
    <property type="project" value="UniProtKB-EC"/>
</dbReference>
<evidence type="ECO:0000256" key="11">
    <source>
        <dbReference type="ARBA" id="ARBA00022982"/>
    </source>
</evidence>
<dbReference type="InterPro" id="IPR045187">
    <property type="entry name" value="CcO_II"/>
</dbReference>
<dbReference type="PROSITE" id="PS00078">
    <property type="entry name" value="COX2"/>
    <property type="match status" value="1"/>
</dbReference>
<dbReference type="AlphaFoldDB" id="C4MEF7"/>
<dbReference type="InterPro" id="IPR002429">
    <property type="entry name" value="CcO_II-like_C"/>
</dbReference>
<dbReference type="FunFam" id="2.60.40.420:FF:000001">
    <property type="entry name" value="Cytochrome c oxidase subunit 2"/>
    <property type="match status" value="1"/>
</dbReference>
<comment type="function">
    <text evidence="16">Component of the cytochrome c oxidase, the last enzyme in the mitochondrial electron transport chain which drives oxidative phosphorylation. The respiratory chain contains 3 multisubunit complexes succinate dehydrogenase (complex II, CII), ubiquinol-cytochrome c oxidoreductase (cytochrome b-c1 complex, complex III, CIII) and cytochrome c oxidase (complex IV, CIV), that cooperate to transfer electrons derived from NADH and succinate to molecular oxygen, creating an electrochemical gradient over the inner membrane that drives transmembrane transport and the ATP synthase. Cytochrome c oxidase is the component of the respiratory chain that catalyzes the reduction of oxygen to water. Electrons originating from reduced cytochrome c in the intermembrane space (IMS) are transferred via the dinuclear copper A center (CU(A)) of subunit 2 and heme A of subunit 1 to the active site in subunit 1, a binuclear center (BNC) formed by heme A3 and copper B (CU(B)). The BNC reduces molecular oxygen to 2 water molecules using 4 electrons from cytochrome c in the IMS and 4 protons from the mitochondrial matrix.</text>
</comment>
<comment type="cofactor">
    <cofactor evidence="16">
        <name>Cu cation</name>
        <dbReference type="ChEBI" id="CHEBI:23378"/>
    </cofactor>
    <text evidence="16">Binds a copper A center.</text>
</comment>
<dbReference type="GO" id="GO:0005507">
    <property type="term" value="F:copper ion binding"/>
    <property type="evidence" value="ECO:0007669"/>
    <property type="project" value="InterPro"/>
</dbReference>
<evidence type="ECO:0000256" key="5">
    <source>
        <dbReference type="ARBA" id="ARBA00022660"/>
    </source>
</evidence>
<evidence type="ECO:0000256" key="4">
    <source>
        <dbReference type="ARBA" id="ARBA00022448"/>
    </source>
</evidence>
<dbReference type="InterPro" id="IPR008972">
    <property type="entry name" value="Cupredoxin"/>
</dbReference>
<dbReference type="SUPFAM" id="SSF49503">
    <property type="entry name" value="Cupredoxins"/>
    <property type="match status" value="1"/>
</dbReference>
<dbReference type="Gene3D" id="2.60.40.420">
    <property type="entry name" value="Cupredoxins - blue copper proteins"/>
    <property type="match status" value="1"/>
</dbReference>
<keyword evidence="6 16" id="KW-0812">Transmembrane</keyword>
<comment type="subcellular location">
    <subcellularLocation>
        <location evidence="1 16">Mitochondrion inner membrane</location>
        <topology evidence="1 16">Multi-pass membrane protein</topology>
    </subcellularLocation>
</comment>
<evidence type="ECO:0000256" key="15">
    <source>
        <dbReference type="ARBA" id="ARBA00049512"/>
    </source>
</evidence>
<comment type="similarity">
    <text evidence="2 16">Belongs to the cytochrome c oxidase subunit 2 family.</text>
</comment>
<comment type="catalytic activity">
    <reaction evidence="15">
        <text>4 Fe(II)-[cytochrome c] + O2 + 8 H(+)(in) = 4 Fe(III)-[cytochrome c] + 2 H2O + 4 H(+)(out)</text>
        <dbReference type="Rhea" id="RHEA:11436"/>
        <dbReference type="Rhea" id="RHEA-COMP:10350"/>
        <dbReference type="Rhea" id="RHEA-COMP:14399"/>
        <dbReference type="ChEBI" id="CHEBI:15377"/>
        <dbReference type="ChEBI" id="CHEBI:15378"/>
        <dbReference type="ChEBI" id="CHEBI:15379"/>
        <dbReference type="ChEBI" id="CHEBI:29033"/>
        <dbReference type="ChEBI" id="CHEBI:29034"/>
        <dbReference type="EC" id="7.1.1.9"/>
    </reaction>
    <physiologicalReaction direction="left-to-right" evidence="15">
        <dbReference type="Rhea" id="RHEA:11437"/>
    </physiologicalReaction>
</comment>
<name>C4MEF7_9BILA</name>
<dbReference type="InterPro" id="IPR034210">
    <property type="entry name" value="CcO_II_C"/>
</dbReference>
<evidence type="ECO:0000259" key="18">
    <source>
        <dbReference type="PROSITE" id="PS50857"/>
    </source>
</evidence>
<dbReference type="EMBL" id="EU365892">
    <property type="protein sequence ID" value="ABY55225.1"/>
    <property type="molecule type" value="Genomic_DNA"/>
</dbReference>
<dbReference type="Gene3D" id="1.10.287.90">
    <property type="match status" value="1"/>
</dbReference>
<reference evidence="20" key="1">
    <citation type="journal article" date="2009" name="Gene">
        <title>The complete mitochondrial genome of Watersipora subtorquata (Bryozoa, Gymnolaemata, Ctenostomata) with phylogenetic consideration of Bryozoa.</title>
        <authorList>
            <person name="Sun M."/>
            <person name="Wu Z."/>
            <person name="Shen X."/>
            <person name="Ren J."/>
            <person name="Liu X."/>
            <person name="Liu H."/>
            <person name="Liu B."/>
        </authorList>
    </citation>
    <scope>NUCLEOTIDE SEQUENCE</scope>
</reference>
<dbReference type="GO" id="GO:0042773">
    <property type="term" value="P:ATP synthesis coupled electron transport"/>
    <property type="evidence" value="ECO:0007669"/>
    <property type="project" value="TreeGrafter"/>
</dbReference>
<protein>
    <recommendedName>
        <fullName evidence="3 16">Cytochrome c oxidase subunit 2</fullName>
    </recommendedName>
</protein>